<evidence type="ECO:0000256" key="1">
    <source>
        <dbReference type="SAM" id="MobiDB-lite"/>
    </source>
</evidence>
<feature type="region of interest" description="Disordered" evidence="1">
    <location>
        <begin position="25"/>
        <end position="44"/>
    </location>
</feature>
<organism evidence="2 3">
    <name type="scientific">Rhodotorula diobovata</name>
    <dbReference type="NCBI Taxonomy" id="5288"/>
    <lineage>
        <taxon>Eukaryota</taxon>
        <taxon>Fungi</taxon>
        <taxon>Dikarya</taxon>
        <taxon>Basidiomycota</taxon>
        <taxon>Pucciniomycotina</taxon>
        <taxon>Microbotryomycetes</taxon>
        <taxon>Sporidiobolales</taxon>
        <taxon>Sporidiobolaceae</taxon>
        <taxon>Rhodotorula</taxon>
    </lineage>
</organism>
<protein>
    <submittedName>
        <fullName evidence="2">Uncharacterized protein</fullName>
    </submittedName>
</protein>
<dbReference type="Proteomes" id="UP000311382">
    <property type="component" value="Unassembled WGS sequence"/>
</dbReference>
<gene>
    <name evidence="2" type="ORF">DMC30DRAFT_416274</name>
</gene>
<proteinExistence type="predicted"/>
<evidence type="ECO:0000313" key="2">
    <source>
        <dbReference type="EMBL" id="TNY21156.1"/>
    </source>
</evidence>
<sequence>MRDVIKALEALDVRMARLEELDARRATRMGPLPPSAHSEEVDATTMEAEERGAERFPNLVEHICSLHHAYRPHAPRCPLATRLPRPVSVAANLPLPTSATQESTVDDLLKGDEEGTSEQQHHHHSLREWAWVERLGAAGSPAPPSPTRAPSPSRAAMVEPVEEGDDGDERMYVAVAEQAKVRPEGDGAAPLRAYERLAQCCPHARDCPFAGAIGQGEAEAEQVVVEEEESALERIE</sequence>
<keyword evidence="3" id="KW-1185">Reference proteome</keyword>
<feature type="region of interest" description="Disordered" evidence="1">
    <location>
        <begin position="137"/>
        <end position="167"/>
    </location>
</feature>
<name>A0A5C5FXT7_9BASI</name>
<accession>A0A5C5FXT7</accession>
<evidence type="ECO:0000313" key="3">
    <source>
        <dbReference type="Proteomes" id="UP000311382"/>
    </source>
</evidence>
<comment type="caution">
    <text evidence="2">The sequence shown here is derived from an EMBL/GenBank/DDBJ whole genome shotgun (WGS) entry which is preliminary data.</text>
</comment>
<dbReference type="EMBL" id="SOZI01000049">
    <property type="protein sequence ID" value="TNY21156.1"/>
    <property type="molecule type" value="Genomic_DNA"/>
</dbReference>
<reference evidence="2 3" key="1">
    <citation type="submission" date="2019-03" db="EMBL/GenBank/DDBJ databases">
        <title>Rhodosporidium diobovatum UCD-FST 08-225 genome sequencing, assembly, and annotation.</title>
        <authorList>
            <person name="Fakankun I.U."/>
            <person name="Fristensky B."/>
            <person name="Levin D.B."/>
        </authorList>
    </citation>
    <scope>NUCLEOTIDE SEQUENCE [LARGE SCALE GENOMIC DNA]</scope>
    <source>
        <strain evidence="2 3">UCD-FST 08-225</strain>
    </source>
</reference>
<dbReference type="AlphaFoldDB" id="A0A5C5FXT7"/>